<reference evidence="1 2" key="2">
    <citation type="journal article" date="2023" name="Mol. Biol. Evol.">
        <title>Genomics of Secondarily Temperate Adaptation in the Only Non-Antarctic Icefish.</title>
        <authorList>
            <person name="Rivera-Colon A.G."/>
            <person name="Rayamajhi N."/>
            <person name="Minhas B.F."/>
            <person name="Madrigal G."/>
            <person name="Bilyk K.T."/>
            <person name="Yoon V."/>
            <person name="Hune M."/>
            <person name="Gregory S."/>
            <person name="Cheng C.H.C."/>
            <person name="Catchen J.M."/>
        </authorList>
    </citation>
    <scope>NUCLEOTIDE SEQUENCE [LARGE SCALE GENOMIC DNA]</scope>
    <source>
        <strain evidence="1">JMC-PN-2008</strain>
    </source>
</reference>
<proteinExistence type="predicted"/>
<dbReference type="Proteomes" id="UP001346869">
    <property type="component" value="Unassembled WGS sequence"/>
</dbReference>
<reference evidence="1 2" key="1">
    <citation type="journal article" date="2023" name="Genes (Basel)">
        <title>Chromosome-Level Genome Assembly and Circadian Gene Repertoire of the Patagonia Blennie Eleginops maclovinus-The Closest Ancestral Proxy of Antarctic Cryonotothenioids.</title>
        <authorList>
            <person name="Cheng C.C."/>
            <person name="Rivera-Colon A.G."/>
            <person name="Minhas B.F."/>
            <person name="Wilson L."/>
            <person name="Rayamajhi N."/>
            <person name="Vargas-Chacoff L."/>
            <person name="Catchen J.M."/>
        </authorList>
    </citation>
    <scope>NUCLEOTIDE SEQUENCE [LARGE SCALE GENOMIC DNA]</scope>
    <source>
        <strain evidence="1">JMC-PN-2008</strain>
    </source>
</reference>
<accession>A0AAN7XB79</accession>
<evidence type="ECO:0000313" key="1">
    <source>
        <dbReference type="EMBL" id="KAK5857535.1"/>
    </source>
</evidence>
<protein>
    <submittedName>
        <fullName evidence="1">Uncharacterized protein</fullName>
    </submittedName>
</protein>
<evidence type="ECO:0000313" key="2">
    <source>
        <dbReference type="Proteomes" id="UP001346869"/>
    </source>
</evidence>
<sequence length="88" mass="9544">MSFLWDCTIAFLRGRGTQVTVGEAGGAGAGAGAGAAVRLELLPTKLQYSSSVLPTQLGDITLHFPWLPPPLLVRRYDVVFSELEWEKL</sequence>
<keyword evidence="2" id="KW-1185">Reference proteome</keyword>
<comment type="caution">
    <text evidence="1">The sequence shown here is derived from an EMBL/GenBank/DDBJ whole genome shotgun (WGS) entry which is preliminary data.</text>
</comment>
<dbReference type="EMBL" id="JAUZQC010000016">
    <property type="protein sequence ID" value="KAK5857535.1"/>
    <property type="molecule type" value="Genomic_DNA"/>
</dbReference>
<gene>
    <name evidence="1" type="ORF">PBY51_010775</name>
</gene>
<dbReference type="AlphaFoldDB" id="A0AAN7XB79"/>
<organism evidence="1 2">
    <name type="scientific">Eleginops maclovinus</name>
    <name type="common">Patagonian blennie</name>
    <name type="synonym">Eleginus maclovinus</name>
    <dbReference type="NCBI Taxonomy" id="56733"/>
    <lineage>
        <taxon>Eukaryota</taxon>
        <taxon>Metazoa</taxon>
        <taxon>Chordata</taxon>
        <taxon>Craniata</taxon>
        <taxon>Vertebrata</taxon>
        <taxon>Euteleostomi</taxon>
        <taxon>Actinopterygii</taxon>
        <taxon>Neopterygii</taxon>
        <taxon>Teleostei</taxon>
        <taxon>Neoteleostei</taxon>
        <taxon>Acanthomorphata</taxon>
        <taxon>Eupercaria</taxon>
        <taxon>Perciformes</taxon>
        <taxon>Notothenioidei</taxon>
        <taxon>Eleginopidae</taxon>
        <taxon>Eleginops</taxon>
    </lineage>
</organism>
<name>A0AAN7XB79_ELEMC</name>